<keyword evidence="2 5" id="KW-0489">Methyltransferase</keyword>
<dbReference type="InterPro" id="IPR029063">
    <property type="entry name" value="SAM-dependent_MTases_sf"/>
</dbReference>
<evidence type="ECO:0000256" key="2">
    <source>
        <dbReference type="ARBA" id="ARBA00022603"/>
    </source>
</evidence>
<dbReference type="GO" id="GO:0016279">
    <property type="term" value="F:protein-lysine N-methyltransferase activity"/>
    <property type="evidence" value="ECO:0007669"/>
    <property type="project" value="UniProtKB-UniRule"/>
</dbReference>
<dbReference type="Proteomes" id="UP000250043">
    <property type="component" value="Unassembled WGS sequence"/>
</dbReference>
<keyword evidence="5" id="KW-0813">Transport</keyword>
<dbReference type="CDD" id="cd02440">
    <property type="entry name" value="AdoMet_MTases"/>
    <property type="match status" value="1"/>
</dbReference>
<evidence type="ECO:0000256" key="5">
    <source>
        <dbReference type="HAMAP-Rule" id="MF_03188"/>
    </source>
</evidence>
<keyword evidence="3 5" id="KW-0808">Transferase</keyword>
<dbReference type="InterPro" id="IPR026635">
    <property type="entry name" value="Efm4/METTL10"/>
</dbReference>
<dbReference type="SUPFAM" id="SSF53335">
    <property type="entry name" value="S-adenosyl-L-methionine-dependent methyltransferases"/>
    <property type="match status" value="1"/>
</dbReference>
<comment type="similarity">
    <text evidence="5">Belongs to the class I-like SAM-binding methyltransferase superfamily. EFM4 family.</text>
</comment>
<dbReference type="AlphaFoldDB" id="A0A8E2DRD0"/>
<dbReference type="GO" id="GO:0016192">
    <property type="term" value="P:vesicle-mediated transport"/>
    <property type="evidence" value="ECO:0007669"/>
    <property type="project" value="UniProtKB-UniRule"/>
</dbReference>
<feature type="domain" description="Methyltransferase" evidence="6">
    <location>
        <begin position="65"/>
        <end position="218"/>
    </location>
</feature>
<dbReference type="EMBL" id="KV722344">
    <property type="protein sequence ID" value="OCH94378.1"/>
    <property type="molecule type" value="Genomic_DNA"/>
</dbReference>
<evidence type="ECO:0000256" key="1">
    <source>
        <dbReference type="ARBA" id="ARBA00022490"/>
    </source>
</evidence>
<protein>
    <recommendedName>
        <fullName evidence="5">Protein-lysine N-methyltransferase EFM4</fullName>
        <ecNumber evidence="5">2.1.1.-</ecNumber>
    </recommendedName>
    <alternativeName>
        <fullName evidence="5">Elongation factor methyltransferase 4</fullName>
    </alternativeName>
</protein>
<proteinExistence type="inferred from homology"/>
<dbReference type="EC" id="2.1.1.-" evidence="5"/>
<evidence type="ECO:0000256" key="4">
    <source>
        <dbReference type="ARBA" id="ARBA00022691"/>
    </source>
</evidence>
<dbReference type="GO" id="GO:0032259">
    <property type="term" value="P:methylation"/>
    <property type="evidence" value="ECO:0007669"/>
    <property type="project" value="UniProtKB-KW"/>
</dbReference>
<gene>
    <name evidence="5" type="primary">EFM4</name>
    <name evidence="7" type="ORF">OBBRIDRAFT_789289</name>
</gene>
<evidence type="ECO:0000313" key="7">
    <source>
        <dbReference type="EMBL" id="OCH94378.1"/>
    </source>
</evidence>
<sequence length="251" mass="27195">MSETDLPASRLGTKEHWDNVYASELANFEEIGDEGEIWFGEDSVEKMVDWVLDSMPPSTEPPPSILEIGAGNGTLLFALHDAGYAPDRMYGVDYSADAVKLAQAIGRSRQERCEDGDPTELKAGPAAITFAACDFLNDPVPFSPYTASTESGTSAAWDLVLDKGTFDAMVLAQKDDDGRSHADTYPSRVADIVKPGGYFLITSCNFTEDELKAKFTNDTGLSYHSRIPFPTFSFGGKSGNVYSSVAFQKPA</sequence>
<dbReference type="HAMAP" id="MF_03188">
    <property type="entry name" value="Methyltr_EFM4"/>
    <property type="match status" value="1"/>
</dbReference>
<dbReference type="PANTHER" id="PTHR12843">
    <property type="entry name" value="PROTEIN-LYSINE N-METHYLTRANSFERASE METTL10"/>
    <property type="match status" value="1"/>
</dbReference>
<name>A0A8E2DRD0_9APHY</name>
<keyword evidence="4 5" id="KW-0949">S-adenosyl-L-methionine</keyword>
<evidence type="ECO:0000256" key="3">
    <source>
        <dbReference type="ARBA" id="ARBA00022679"/>
    </source>
</evidence>
<keyword evidence="8" id="KW-1185">Reference proteome</keyword>
<evidence type="ECO:0000313" key="8">
    <source>
        <dbReference type="Proteomes" id="UP000250043"/>
    </source>
</evidence>
<keyword evidence="1 5" id="KW-0963">Cytoplasm</keyword>
<reference evidence="7 8" key="1">
    <citation type="submission" date="2016-07" db="EMBL/GenBank/DDBJ databases">
        <title>Draft genome of the white-rot fungus Obba rivulosa 3A-2.</title>
        <authorList>
            <consortium name="DOE Joint Genome Institute"/>
            <person name="Miettinen O."/>
            <person name="Riley R."/>
            <person name="Acob R."/>
            <person name="Barry K."/>
            <person name="Cullen D."/>
            <person name="De Vries R."/>
            <person name="Hainaut M."/>
            <person name="Hatakka A."/>
            <person name="Henrissat B."/>
            <person name="Hilden K."/>
            <person name="Kuo R."/>
            <person name="Labutti K."/>
            <person name="Lipzen A."/>
            <person name="Makela M.R."/>
            <person name="Sandor L."/>
            <person name="Spatafora J.W."/>
            <person name="Grigoriev I.V."/>
            <person name="Hibbett D.S."/>
        </authorList>
    </citation>
    <scope>NUCLEOTIDE SEQUENCE [LARGE SCALE GENOMIC DNA]</scope>
    <source>
        <strain evidence="7 8">3A-2</strain>
    </source>
</reference>
<dbReference type="PANTHER" id="PTHR12843:SF5">
    <property type="entry name" value="EEF1A LYSINE METHYLTRANSFERASE 2"/>
    <property type="match status" value="1"/>
</dbReference>
<dbReference type="InterPro" id="IPR025714">
    <property type="entry name" value="Methyltranfer_dom"/>
</dbReference>
<comment type="function">
    <text evidence="5">S-adenosyl-L-methionine-dependent protein-lysine N-methyltransferase that mono- and dimethylates elongation factor 1-alpha at 'Lys-316'. May play a role in intracellular transport.</text>
</comment>
<dbReference type="GO" id="GO:0005737">
    <property type="term" value="C:cytoplasm"/>
    <property type="evidence" value="ECO:0007669"/>
    <property type="project" value="UniProtKB-SubCell"/>
</dbReference>
<dbReference type="OrthoDB" id="10069295at2759"/>
<accession>A0A8E2DRD0</accession>
<comment type="subcellular location">
    <subcellularLocation>
        <location evidence="5">Cytoplasm</location>
    </subcellularLocation>
</comment>
<dbReference type="Gene3D" id="3.40.50.150">
    <property type="entry name" value="Vaccinia Virus protein VP39"/>
    <property type="match status" value="1"/>
</dbReference>
<dbReference type="Pfam" id="PF13847">
    <property type="entry name" value="Methyltransf_31"/>
    <property type="match status" value="1"/>
</dbReference>
<organism evidence="7 8">
    <name type="scientific">Obba rivulosa</name>
    <dbReference type="NCBI Taxonomy" id="1052685"/>
    <lineage>
        <taxon>Eukaryota</taxon>
        <taxon>Fungi</taxon>
        <taxon>Dikarya</taxon>
        <taxon>Basidiomycota</taxon>
        <taxon>Agaricomycotina</taxon>
        <taxon>Agaricomycetes</taxon>
        <taxon>Polyporales</taxon>
        <taxon>Gelatoporiaceae</taxon>
        <taxon>Obba</taxon>
    </lineage>
</organism>
<evidence type="ECO:0000259" key="6">
    <source>
        <dbReference type="Pfam" id="PF13847"/>
    </source>
</evidence>